<gene>
    <name evidence="2" type="ORF">URODEC1_LOCUS89195</name>
</gene>
<accession>A0ABC9DUT2</accession>
<dbReference type="PANTHER" id="PTHR33110:SF65">
    <property type="entry name" value="DUF295 DOMAIN-CONTAINING PROTEIN"/>
    <property type="match status" value="1"/>
</dbReference>
<evidence type="ECO:0000259" key="1">
    <source>
        <dbReference type="Pfam" id="PF03478"/>
    </source>
</evidence>
<evidence type="ECO:0000313" key="3">
    <source>
        <dbReference type="Proteomes" id="UP001497457"/>
    </source>
</evidence>
<proteinExistence type="predicted"/>
<dbReference type="EMBL" id="OZ075145">
    <property type="protein sequence ID" value="CAL5046195.1"/>
    <property type="molecule type" value="Genomic_DNA"/>
</dbReference>
<dbReference type="AlphaFoldDB" id="A0ABC9DUT2"/>
<evidence type="ECO:0000313" key="2">
    <source>
        <dbReference type="EMBL" id="CAL5046195.1"/>
    </source>
</evidence>
<dbReference type="Proteomes" id="UP001497457">
    <property type="component" value="Chromosome 35b"/>
</dbReference>
<sequence>MRVPEDASCYGSMGDWLLLKRSVRGAGEFSLTNPFTKTVVRLPKETCPPRPTSVKPVPLSTLDDGLHFAILTTDSCFESVISVCRQGTTSTAFRVPDGERISDVAFFDGKLHALSLTKLYALDLESTAGSSSKGKPGARVVPSMRRVADAVRNPGFLRRTIAGKNHVCAYWSYLVESSGKLLHVRRLIGCLSTLPEKDRVENSRTFLFEVFEADLARGSSRDKWKRVDALGGRALFVGTQSKSLPAPECGAREDCIYFVSDYDHGSRGVADPLRDCGVFDMRTGTITPLLPGDVAVRHQGCKGFPTWFFPSKTM</sequence>
<dbReference type="Pfam" id="PF03478">
    <property type="entry name" value="Beta-prop_KIB1-4"/>
    <property type="match status" value="1"/>
</dbReference>
<dbReference type="PANTHER" id="PTHR33110">
    <property type="entry name" value="F-BOX/KELCH-REPEAT PROTEIN-RELATED"/>
    <property type="match status" value="1"/>
</dbReference>
<name>A0ABC9DUT2_9POAL</name>
<reference evidence="2 3" key="2">
    <citation type="submission" date="2024-10" db="EMBL/GenBank/DDBJ databases">
        <authorList>
            <person name="Ryan C."/>
        </authorList>
    </citation>
    <scope>NUCLEOTIDE SEQUENCE [LARGE SCALE GENOMIC DNA]</scope>
</reference>
<feature type="domain" description="KIB1-4 beta-propeller" evidence="1">
    <location>
        <begin position="3"/>
        <end position="280"/>
    </location>
</feature>
<organism evidence="2 3">
    <name type="scientific">Urochloa decumbens</name>
    <dbReference type="NCBI Taxonomy" id="240449"/>
    <lineage>
        <taxon>Eukaryota</taxon>
        <taxon>Viridiplantae</taxon>
        <taxon>Streptophyta</taxon>
        <taxon>Embryophyta</taxon>
        <taxon>Tracheophyta</taxon>
        <taxon>Spermatophyta</taxon>
        <taxon>Magnoliopsida</taxon>
        <taxon>Liliopsida</taxon>
        <taxon>Poales</taxon>
        <taxon>Poaceae</taxon>
        <taxon>PACMAD clade</taxon>
        <taxon>Panicoideae</taxon>
        <taxon>Panicodae</taxon>
        <taxon>Paniceae</taxon>
        <taxon>Melinidinae</taxon>
        <taxon>Urochloa</taxon>
    </lineage>
</organism>
<dbReference type="InterPro" id="IPR005174">
    <property type="entry name" value="KIB1-4_b-propeller"/>
</dbReference>
<reference evidence="3" key="1">
    <citation type="submission" date="2024-06" db="EMBL/GenBank/DDBJ databases">
        <authorList>
            <person name="Ryan C."/>
        </authorList>
    </citation>
    <scope>NUCLEOTIDE SEQUENCE [LARGE SCALE GENOMIC DNA]</scope>
</reference>
<protein>
    <recommendedName>
        <fullName evidence="1">KIB1-4 beta-propeller domain-containing protein</fullName>
    </recommendedName>
</protein>
<keyword evidence="3" id="KW-1185">Reference proteome</keyword>